<name>A0A1I9G627_BRUMA</name>
<sequence>MLANCYWQLDHQGRSRKEGVSLEMFRLVRRHGDVDIVVLVHCDGPLRLANRSTSKFSEGTNTSIFYDFTCAKLASPSLEGISRAEKCERRRDACDTGDGWALGRRLETGAGLGIRGGGAGVRKIRKMGGHWKVQGGSRSADGVTLTQLTLMEFFLYISRADEA</sequence>
<dbReference type="AlphaFoldDB" id="A0A1I9G627"/>
<dbReference type="EMBL" id="LN854735">
    <property type="protein sequence ID" value="CDQ06303.1"/>
    <property type="molecule type" value="Genomic_DNA"/>
</dbReference>
<proteinExistence type="predicted"/>
<evidence type="ECO:0000313" key="1">
    <source>
        <dbReference type="EMBL" id="CDQ06303.1"/>
    </source>
</evidence>
<reference evidence="1" key="1">
    <citation type="journal article" date="2007" name="Science">
        <title>Draft genome of the filarial nematode parasite Brugia malayi.</title>
        <authorList>
            <person name="Ghedin E."/>
            <person name="Wang S."/>
            <person name="Spiro D."/>
            <person name="Caler E."/>
            <person name="Zhao Q."/>
            <person name="Crabtree J."/>
            <person name="Allen J.E."/>
            <person name="Delcher A.L."/>
            <person name="Guiliano D.B."/>
            <person name="Miranda-Saavedra D."/>
            <person name="Angiuoli S.V."/>
            <person name="Creasy T."/>
            <person name="Amedeo P."/>
            <person name="Haas B."/>
            <person name="El-Sayed N.M."/>
            <person name="Wortman J.R."/>
            <person name="Feldblyum T."/>
            <person name="Tallon L."/>
            <person name="Schatz M."/>
            <person name="Shumway M."/>
            <person name="Koo H."/>
            <person name="Salzberg S.L."/>
            <person name="Schobel S."/>
            <person name="Pertea M."/>
            <person name="Pop M."/>
            <person name="White O."/>
            <person name="Barton G.J."/>
            <person name="Carlow C.K."/>
            <person name="Crawford M.J."/>
            <person name="Daub J."/>
            <person name="Dimmic M.W."/>
            <person name="Estes C.F."/>
            <person name="Foster J.M."/>
            <person name="Ganatra M."/>
            <person name="Gregory W.F."/>
            <person name="Johnson N.M."/>
            <person name="Jin J."/>
            <person name="Komuniecki R."/>
            <person name="Korf I."/>
            <person name="Kumar S."/>
            <person name="Laney S."/>
            <person name="Li B.W."/>
            <person name="Li W."/>
            <person name="Lindblom T.H."/>
            <person name="Lustigman S."/>
            <person name="Ma D."/>
            <person name="Maina C.V."/>
            <person name="Martin D.M."/>
            <person name="McCarter J.P."/>
            <person name="McReynolds L."/>
            <person name="Mitreva M."/>
            <person name="Nutman T.B."/>
            <person name="Parkinson J."/>
            <person name="Peregrin-Alvarez J.M."/>
            <person name="Poole C."/>
            <person name="Ren Q."/>
            <person name="Saunders L."/>
            <person name="Sluder A.E."/>
            <person name="Smith K."/>
            <person name="Stanke M."/>
            <person name="Unnasch T.R."/>
            <person name="Ware J."/>
            <person name="Wei A.D."/>
            <person name="Weil G."/>
            <person name="Williams D.J."/>
            <person name="Zhang Y."/>
            <person name="Williams S.A."/>
            <person name="Fraser-Liggett C."/>
            <person name="Slatko B."/>
            <person name="Blaxter M.L."/>
            <person name="Scott A.L."/>
        </authorList>
    </citation>
    <scope>NUCLEOTIDE SEQUENCE</scope>
    <source>
        <strain evidence="1">FR3</strain>
    </source>
</reference>
<accession>A0A1I9G627</accession>
<reference evidence="1" key="2">
    <citation type="submission" date="2012-12" db="EMBL/GenBank/DDBJ databases">
        <authorList>
            <consortium name="WormBase Consortium"/>
            <person name="Ghedin E."/>
            <person name="Paulini M."/>
        </authorList>
    </citation>
    <scope>NUCLEOTIDE SEQUENCE</scope>
    <source>
        <strain evidence="1">FR3</strain>
    </source>
</reference>
<organism evidence="1">
    <name type="scientific">Brugia malayi</name>
    <name type="common">Filarial nematode worm</name>
    <dbReference type="NCBI Taxonomy" id="6279"/>
    <lineage>
        <taxon>Eukaryota</taxon>
        <taxon>Metazoa</taxon>
        <taxon>Ecdysozoa</taxon>
        <taxon>Nematoda</taxon>
        <taxon>Chromadorea</taxon>
        <taxon>Rhabditida</taxon>
        <taxon>Spirurina</taxon>
        <taxon>Spiruromorpha</taxon>
        <taxon>Filarioidea</taxon>
        <taxon>Onchocercidae</taxon>
        <taxon>Brugia</taxon>
    </lineage>
</organism>
<gene>
    <name evidence="1" type="primary">Bm7776</name>
    <name evidence="1" type="ORF">BM_Bm7776</name>
</gene>
<protein>
    <submittedName>
        <fullName evidence="1">Bm7776, isoform a</fullName>
    </submittedName>
</protein>